<evidence type="ECO:0000256" key="1">
    <source>
        <dbReference type="SAM" id="Phobius"/>
    </source>
</evidence>
<evidence type="ECO:0000313" key="2">
    <source>
        <dbReference type="EMBL" id="QBZ97756.1"/>
    </source>
</evidence>
<protein>
    <submittedName>
        <fullName evidence="2">Uncharacterized protein</fullName>
    </submittedName>
</protein>
<name>A0A4P7PSX7_9FLAO</name>
<keyword evidence="1" id="KW-0472">Membrane</keyword>
<accession>A0A4P7PSX7</accession>
<reference evidence="2 3" key="1">
    <citation type="submission" date="2019-04" db="EMBL/GenBank/DDBJ databases">
        <title>Flavobacterium sp. GS03.</title>
        <authorList>
            <person name="Kim H."/>
        </authorList>
    </citation>
    <scope>NUCLEOTIDE SEQUENCE [LARGE SCALE GENOMIC DNA]</scope>
    <source>
        <strain evidence="2 3">GS03</strain>
    </source>
</reference>
<feature type="transmembrane region" description="Helical" evidence="1">
    <location>
        <begin position="111"/>
        <end position="130"/>
    </location>
</feature>
<dbReference type="AlphaFoldDB" id="A0A4P7PSX7"/>
<proteinExistence type="predicted"/>
<evidence type="ECO:0000313" key="3">
    <source>
        <dbReference type="Proteomes" id="UP000296862"/>
    </source>
</evidence>
<keyword evidence="3" id="KW-1185">Reference proteome</keyword>
<dbReference type="EMBL" id="CP038810">
    <property type="protein sequence ID" value="QBZ97756.1"/>
    <property type="molecule type" value="Genomic_DNA"/>
</dbReference>
<dbReference type="RefSeq" id="WP_136151695.1">
    <property type="nucleotide sequence ID" value="NZ_CP038810.1"/>
</dbReference>
<dbReference type="OrthoDB" id="1272140at2"/>
<keyword evidence="1" id="KW-1133">Transmembrane helix</keyword>
<organism evidence="2 3">
    <name type="scientific">Flavobacterium sangjuense</name>
    <dbReference type="NCBI Taxonomy" id="2518177"/>
    <lineage>
        <taxon>Bacteria</taxon>
        <taxon>Pseudomonadati</taxon>
        <taxon>Bacteroidota</taxon>
        <taxon>Flavobacteriia</taxon>
        <taxon>Flavobacteriales</taxon>
        <taxon>Flavobacteriaceae</taxon>
        <taxon>Flavobacterium</taxon>
    </lineage>
</organism>
<dbReference type="KEGG" id="fsn:GS03_01254"/>
<gene>
    <name evidence="2" type="ORF">GS03_01254</name>
</gene>
<dbReference type="Proteomes" id="UP000296862">
    <property type="component" value="Chromosome"/>
</dbReference>
<sequence length="308" mass="35827">MTELEHFQRLKQLVLLKYQEHYPFFQGSWKTFSAQDIQNLIGLIEEINRQTISEKWIYTHLKPEVNQKIPRKDMLNILTEFVGLSGWDEFVFEASSENEAISKTKKKLSKTWLLILLPVIAIAVWYFGFYSSAKPKTNTIELNNEFTNEKIKSDEVKVVQVEDTVERNLEVKDGKVNVKTSGDKETKLVIKSPFYRPRTITLNAANNGSVVPPPKITLTPDDYAMMLKAFMISDIKDWQTRKEQLNKILADDLEVIVMLKNNLGSEYYDKNEFSQKLIVPTATVKRMKIIEVKNDADDRIQFIRIKQE</sequence>
<keyword evidence="1" id="KW-0812">Transmembrane</keyword>